<dbReference type="Gene3D" id="1.10.30.50">
    <property type="match status" value="1"/>
</dbReference>
<gene>
    <name evidence="1" type="ORF">A6769_26870</name>
</gene>
<dbReference type="EMBL" id="LXQE01000162">
    <property type="protein sequence ID" value="RCJ33045.1"/>
    <property type="molecule type" value="Genomic_DNA"/>
</dbReference>
<dbReference type="AlphaFoldDB" id="A0A367R9H9"/>
<dbReference type="InterPro" id="IPR013467">
    <property type="entry name" value="HNH78-like"/>
</dbReference>
<evidence type="ECO:0000313" key="1">
    <source>
        <dbReference type="EMBL" id="RCJ33045.1"/>
    </source>
</evidence>
<sequence>MKYIKKSEEPESFTVWKNLANEDWQPSWDNFGKPQKTDVHNSLLQEQGFICYYCGRRITKEISHIEHLKPRYPNTELALEYTNMLASCQRERERREPLHCGSKKDHWYDENLMVSPINANCEDFFKYTDDGQILATNNSKKQLAAETTIDKLGLNIDKLKDLRAKALEPILKIINTITEEDRQDLILGFSETDSKGYYEEFCAAIIYLLKN</sequence>
<comment type="caution">
    <text evidence="1">The sequence shown here is derived from an EMBL/GenBank/DDBJ whole genome shotgun (WGS) entry which is preliminary data.</text>
</comment>
<reference evidence="1 2" key="1">
    <citation type="submission" date="2016-04" db="EMBL/GenBank/DDBJ databases">
        <authorList>
            <person name="Evans L.H."/>
            <person name="Alamgir A."/>
            <person name="Owens N."/>
            <person name="Weber N.D."/>
            <person name="Virtaneva K."/>
            <person name="Barbian K."/>
            <person name="Babar A."/>
            <person name="Rosenke K."/>
        </authorList>
    </citation>
    <scope>NUCLEOTIDE SEQUENCE [LARGE SCALE GENOMIC DNA]</scope>
    <source>
        <strain evidence="1">NIES-2108</strain>
    </source>
</reference>
<evidence type="ECO:0000313" key="2">
    <source>
        <dbReference type="Proteomes" id="UP000252085"/>
    </source>
</evidence>
<name>A0A367R9H9_NOSPU</name>
<organism evidence="1 2">
    <name type="scientific">Nostoc punctiforme NIES-2108</name>
    <dbReference type="NCBI Taxonomy" id="1356359"/>
    <lineage>
        <taxon>Bacteria</taxon>
        <taxon>Bacillati</taxon>
        <taxon>Cyanobacteriota</taxon>
        <taxon>Cyanophyceae</taxon>
        <taxon>Nostocales</taxon>
        <taxon>Nostocaceae</taxon>
        <taxon>Nostoc</taxon>
    </lineage>
</organism>
<proteinExistence type="predicted"/>
<accession>A0A367R9H9</accession>
<dbReference type="Proteomes" id="UP000252085">
    <property type="component" value="Unassembled WGS sequence"/>
</dbReference>
<protein>
    <submittedName>
        <fullName evidence="1">TIGR02646 family protein</fullName>
    </submittedName>
</protein>
<dbReference type="NCBIfam" id="TIGR02646">
    <property type="entry name" value="retron system putative HNH endonuclease"/>
    <property type="match status" value="1"/>
</dbReference>